<evidence type="ECO:0000256" key="1">
    <source>
        <dbReference type="ARBA" id="ARBA00023157"/>
    </source>
</evidence>
<sequence length="162" mass="17175">RYGSAVLLTADDGDGDLYNASVVLEGRQLLQVDKQEGVHVGGTPEYMGVTVFSVHKDYHDGCMDDLRISGRSVPLPPATNSSAWGEVSEYKGVESGCGAPSSCANVSCRAPLTCVDTWRSYHCGCGEGRVVSSSSQATCEDEDECVWQPCLNGGICFNTQPG</sequence>
<evidence type="ECO:0000313" key="6">
    <source>
        <dbReference type="Proteomes" id="UP001445076"/>
    </source>
</evidence>
<evidence type="ECO:0000259" key="3">
    <source>
        <dbReference type="PROSITE" id="PS50025"/>
    </source>
</evidence>
<dbReference type="Gene3D" id="2.60.120.200">
    <property type="match status" value="1"/>
</dbReference>
<evidence type="ECO:0000256" key="2">
    <source>
        <dbReference type="PROSITE-ProRule" id="PRU00076"/>
    </source>
</evidence>
<feature type="domain" description="EGF-like" evidence="4">
    <location>
        <begin position="141"/>
        <end position="162"/>
    </location>
</feature>
<dbReference type="Proteomes" id="UP001445076">
    <property type="component" value="Unassembled WGS sequence"/>
</dbReference>
<dbReference type="EMBL" id="JARKIK010000007">
    <property type="protein sequence ID" value="KAK8750481.1"/>
    <property type="molecule type" value="Genomic_DNA"/>
</dbReference>
<feature type="non-terminal residue" evidence="5">
    <location>
        <position position="162"/>
    </location>
</feature>
<feature type="domain" description="Laminin G" evidence="3">
    <location>
        <begin position="1"/>
        <end position="97"/>
    </location>
</feature>
<name>A0AAW0YF90_CHEQU</name>
<keyword evidence="1" id="KW-1015">Disulfide bond</keyword>
<evidence type="ECO:0000313" key="5">
    <source>
        <dbReference type="EMBL" id="KAK8750481.1"/>
    </source>
</evidence>
<evidence type="ECO:0000259" key="4">
    <source>
        <dbReference type="PROSITE" id="PS50026"/>
    </source>
</evidence>
<protein>
    <submittedName>
        <fullName evidence="5">Uncharacterized protein</fullName>
    </submittedName>
</protein>
<dbReference type="SUPFAM" id="SSF57196">
    <property type="entry name" value="EGF/Laminin"/>
    <property type="match status" value="1"/>
</dbReference>
<proteinExistence type="predicted"/>
<dbReference type="InterPro" id="IPR013320">
    <property type="entry name" value="ConA-like_dom_sf"/>
</dbReference>
<dbReference type="InterPro" id="IPR001791">
    <property type="entry name" value="Laminin_G"/>
</dbReference>
<organism evidence="5 6">
    <name type="scientific">Cherax quadricarinatus</name>
    <name type="common">Australian red claw crayfish</name>
    <dbReference type="NCBI Taxonomy" id="27406"/>
    <lineage>
        <taxon>Eukaryota</taxon>
        <taxon>Metazoa</taxon>
        <taxon>Ecdysozoa</taxon>
        <taxon>Arthropoda</taxon>
        <taxon>Crustacea</taxon>
        <taxon>Multicrustacea</taxon>
        <taxon>Malacostraca</taxon>
        <taxon>Eumalacostraca</taxon>
        <taxon>Eucarida</taxon>
        <taxon>Decapoda</taxon>
        <taxon>Pleocyemata</taxon>
        <taxon>Astacidea</taxon>
        <taxon>Parastacoidea</taxon>
        <taxon>Parastacidae</taxon>
        <taxon>Cherax</taxon>
    </lineage>
</organism>
<comment type="caution">
    <text evidence="2">Lacks conserved residue(s) required for the propagation of feature annotation.</text>
</comment>
<dbReference type="PROSITE" id="PS50025">
    <property type="entry name" value="LAM_G_DOMAIN"/>
    <property type="match status" value="1"/>
</dbReference>
<keyword evidence="6" id="KW-1185">Reference proteome</keyword>
<dbReference type="InterPro" id="IPR000742">
    <property type="entry name" value="EGF"/>
</dbReference>
<comment type="caution">
    <text evidence="5">The sequence shown here is derived from an EMBL/GenBank/DDBJ whole genome shotgun (WGS) entry which is preliminary data.</text>
</comment>
<dbReference type="Gene3D" id="2.10.25.10">
    <property type="entry name" value="Laminin"/>
    <property type="match status" value="1"/>
</dbReference>
<reference evidence="5 6" key="1">
    <citation type="journal article" date="2024" name="BMC Genomics">
        <title>Genome assembly of redclaw crayfish (Cherax quadricarinatus) provides insights into its immune adaptation and hypoxia tolerance.</title>
        <authorList>
            <person name="Liu Z."/>
            <person name="Zheng J."/>
            <person name="Li H."/>
            <person name="Fang K."/>
            <person name="Wang S."/>
            <person name="He J."/>
            <person name="Zhou D."/>
            <person name="Weng S."/>
            <person name="Chi M."/>
            <person name="Gu Z."/>
            <person name="He J."/>
            <person name="Li F."/>
            <person name="Wang M."/>
        </authorList>
    </citation>
    <scope>NUCLEOTIDE SEQUENCE [LARGE SCALE GENOMIC DNA]</scope>
    <source>
        <strain evidence="5">ZL_2023a</strain>
    </source>
</reference>
<keyword evidence="2" id="KW-0245">EGF-like domain</keyword>
<dbReference type="PROSITE" id="PS50026">
    <property type="entry name" value="EGF_3"/>
    <property type="match status" value="1"/>
</dbReference>
<dbReference type="AlphaFoldDB" id="A0AAW0YF90"/>
<feature type="non-terminal residue" evidence="5">
    <location>
        <position position="1"/>
    </location>
</feature>
<accession>A0AAW0YF90</accession>
<gene>
    <name evidence="5" type="ORF">OTU49_014853</name>
</gene>
<dbReference type="SUPFAM" id="SSF49899">
    <property type="entry name" value="Concanavalin A-like lectins/glucanases"/>
    <property type="match status" value="1"/>
</dbReference>